<gene>
    <name evidence="1" type="ORF">B5F17_03645</name>
</gene>
<organism evidence="1 2">
    <name type="scientific">Butyricicoccus pullicaecorum</name>
    <dbReference type="NCBI Taxonomy" id="501571"/>
    <lineage>
        <taxon>Bacteria</taxon>
        <taxon>Bacillati</taxon>
        <taxon>Bacillota</taxon>
        <taxon>Clostridia</taxon>
        <taxon>Eubacteriales</taxon>
        <taxon>Butyricicoccaceae</taxon>
        <taxon>Butyricicoccus</taxon>
    </lineage>
</organism>
<comment type="caution">
    <text evidence="1">The sequence shown here is derived from an EMBL/GenBank/DDBJ whole genome shotgun (WGS) entry which is preliminary data.</text>
</comment>
<accession>A0A1Y4LDW5</accession>
<dbReference type="InterPro" id="IPR003203">
    <property type="entry name" value="CobU/CobP"/>
</dbReference>
<dbReference type="Pfam" id="PF02283">
    <property type="entry name" value="CobU"/>
    <property type="match status" value="1"/>
</dbReference>
<dbReference type="SUPFAM" id="SSF52540">
    <property type="entry name" value="P-loop containing nucleoside triphosphate hydrolases"/>
    <property type="match status" value="1"/>
</dbReference>
<evidence type="ECO:0000313" key="1">
    <source>
        <dbReference type="EMBL" id="OUP53689.1"/>
    </source>
</evidence>
<dbReference type="AlphaFoldDB" id="A0A1Y4LDW5"/>
<dbReference type="GO" id="GO:0009236">
    <property type="term" value="P:cobalamin biosynthetic process"/>
    <property type="evidence" value="ECO:0007669"/>
    <property type="project" value="UniProtKB-UniPathway"/>
</dbReference>
<dbReference type="EMBL" id="NFKK01000003">
    <property type="protein sequence ID" value="OUP53689.1"/>
    <property type="molecule type" value="Genomic_DNA"/>
</dbReference>
<proteinExistence type="predicted"/>
<name>A0A1Y4LDW5_9FIRM</name>
<dbReference type="Gene3D" id="3.40.50.300">
    <property type="entry name" value="P-loop containing nucleotide triphosphate hydrolases"/>
    <property type="match status" value="1"/>
</dbReference>
<reference evidence="2" key="1">
    <citation type="submission" date="2017-04" db="EMBL/GenBank/DDBJ databases">
        <title>Function of individual gut microbiota members based on whole genome sequencing of pure cultures obtained from chicken caecum.</title>
        <authorList>
            <person name="Medvecky M."/>
            <person name="Cejkova D."/>
            <person name="Polansky O."/>
            <person name="Karasova D."/>
            <person name="Kubasova T."/>
            <person name="Cizek A."/>
            <person name="Rychlik I."/>
        </authorList>
    </citation>
    <scope>NUCLEOTIDE SEQUENCE [LARGE SCALE GENOMIC DNA]</scope>
    <source>
        <strain evidence="2">An180</strain>
    </source>
</reference>
<dbReference type="InterPro" id="IPR027417">
    <property type="entry name" value="P-loop_NTPase"/>
</dbReference>
<dbReference type="GO" id="GO:0000166">
    <property type="term" value="F:nucleotide binding"/>
    <property type="evidence" value="ECO:0007669"/>
    <property type="project" value="InterPro"/>
</dbReference>
<dbReference type="GO" id="GO:0043752">
    <property type="term" value="F:adenosylcobinamide kinase activity"/>
    <property type="evidence" value="ECO:0007669"/>
    <property type="project" value="InterPro"/>
</dbReference>
<sequence>MCMNILIIGGAYQGKRAFAEKTFHLDHHAFADGADMPLSGEISAPAVDHLHLLIKRMLENNQPVSGLLERLDGHIVLCDELGCGVVPAEKSENDWREATGRLCCDLAERADAVYWLRAGIAQCIKEKKA</sequence>
<evidence type="ECO:0000313" key="2">
    <source>
        <dbReference type="Proteomes" id="UP000195897"/>
    </source>
</evidence>
<protein>
    <submittedName>
        <fullName evidence="1">Uncharacterized protein</fullName>
    </submittedName>
</protein>
<dbReference type="Proteomes" id="UP000195897">
    <property type="component" value="Unassembled WGS sequence"/>
</dbReference>
<dbReference type="UniPathway" id="UPA00148">
    <property type="reaction ID" value="UER00236"/>
</dbReference>